<dbReference type="RefSeq" id="WP_055266900.1">
    <property type="nucleotide sequence ID" value="NZ_CABIXQ010000017.1"/>
</dbReference>
<dbReference type="AlphaFoldDB" id="A0A174IFG1"/>
<dbReference type="EMBL" id="CYZX01000017">
    <property type="protein sequence ID" value="CUO83669.1"/>
    <property type="molecule type" value="Genomic_DNA"/>
</dbReference>
<proteinExistence type="predicted"/>
<dbReference type="Proteomes" id="UP000095594">
    <property type="component" value="Unassembled WGS sequence"/>
</dbReference>
<evidence type="ECO:0000313" key="2">
    <source>
        <dbReference type="Proteomes" id="UP000095594"/>
    </source>
</evidence>
<dbReference type="OrthoDB" id="1933178at2"/>
<gene>
    <name evidence="1" type="ORF">ERS852471_02421</name>
</gene>
<accession>A0A174IFG1</accession>
<name>A0A174IFG1_9CLOT</name>
<evidence type="ECO:0000313" key="1">
    <source>
        <dbReference type="EMBL" id="CUO83669.1"/>
    </source>
</evidence>
<organism evidence="1 2">
    <name type="scientific">Clostridium disporicum</name>
    <dbReference type="NCBI Taxonomy" id="84024"/>
    <lineage>
        <taxon>Bacteria</taxon>
        <taxon>Bacillati</taxon>
        <taxon>Bacillota</taxon>
        <taxon>Clostridia</taxon>
        <taxon>Eubacteriales</taxon>
        <taxon>Clostridiaceae</taxon>
        <taxon>Clostridium</taxon>
    </lineage>
</organism>
<protein>
    <submittedName>
        <fullName evidence="1">Uncharacterized protein</fullName>
    </submittedName>
</protein>
<sequence length="201" mass="23250">MELSINEINELSAVELLERAYGKKLESKKTVLEYIEIVKFLRDPEVNPEKVQETYNLIYNSIDKMNDSVKPNTIMFLMNALKAQLGKFVSDKDPKKEHGFIKYFKLAYPAKMRGKGFTRVLMNINNITDEQIWTTITYINRGYIKREIYLTGDDKIAIKEMVGKLVAKNNIKYVNQVKSMEKLLSALGIKVINVDGKFKIK</sequence>
<reference evidence="1 2" key="1">
    <citation type="submission" date="2015-09" db="EMBL/GenBank/DDBJ databases">
        <authorList>
            <consortium name="Pathogen Informatics"/>
        </authorList>
    </citation>
    <scope>NUCLEOTIDE SEQUENCE [LARGE SCALE GENOMIC DNA]</scope>
    <source>
        <strain evidence="1 2">2789STDY5834856</strain>
    </source>
</reference>